<evidence type="ECO:0000313" key="2">
    <source>
        <dbReference type="EMBL" id="KAH0575442.1"/>
    </source>
</evidence>
<reference evidence="1 2" key="1">
    <citation type="journal article" date="2014" name="PLoS Genet.">
        <title>The Genome of Spironucleus salmonicida Highlights a Fish Pathogen Adapted to Fluctuating Environments.</title>
        <authorList>
            <person name="Xu F."/>
            <person name="Jerlstrom-Hultqvist J."/>
            <person name="Einarsson E."/>
            <person name="Astvaldsson A."/>
            <person name="Svard S.G."/>
            <person name="Andersson J.O."/>
        </authorList>
    </citation>
    <scope>NUCLEOTIDE SEQUENCE</scope>
    <source>
        <strain evidence="2">ATCC 50377</strain>
    </source>
</reference>
<dbReference type="VEuPathDB" id="GiardiaDB:SS50377_23075"/>
<organism evidence="1">
    <name type="scientific">Spironucleus salmonicida</name>
    <dbReference type="NCBI Taxonomy" id="348837"/>
    <lineage>
        <taxon>Eukaryota</taxon>
        <taxon>Metamonada</taxon>
        <taxon>Diplomonadida</taxon>
        <taxon>Hexamitidae</taxon>
        <taxon>Hexamitinae</taxon>
        <taxon>Spironucleus</taxon>
    </lineage>
</organism>
<proteinExistence type="predicted"/>
<dbReference type="EMBL" id="AUWU02000003">
    <property type="protein sequence ID" value="KAH0575442.1"/>
    <property type="molecule type" value="Genomic_DNA"/>
</dbReference>
<sequence length="213" mass="24266">MNQKIFLRKPPQVLGQFKRSVSQQVKNYSSNNHPVSKQCLSTIESDIEISPSQQEFVQMLNVEVKNSYQRNGLRQQDFPLELREDTPAQEKRRKFQQPRLLKLIPIVFREADTINFTCEAIEGHMSVRIDFSALPQPREISTKFVEFTRQDWLSICAIEAQQAAVAREGSPDSDRVIAMRASSPECGKNDVPALDWIADLDRVSSSGSSQQVQ</sequence>
<dbReference type="EMBL" id="KI546038">
    <property type="protein sequence ID" value="EST47652.1"/>
    <property type="molecule type" value="Genomic_DNA"/>
</dbReference>
<name>V6LSL6_9EUKA</name>
<evidence type="ECO:0000313" key="1">
    <source>
        <dbReference type="EMBL" id="EST47652.1"/>
    </source>
</evidence>
<gene>
    <name evidence="1" type="ORF">SS50377_12347</name>
    <name evidence="2" type="ORF">SS50377_23075</name>
</gene>
<reference evidence="2" key="2">
    <citation type="submission" date="2020-12" db="EMBL/GenBank/DDBJ databases">
        <title>New Spironucleus salmonicida genome in near-complete chromosomes.</title>
        <authorList>
            <person name="Xu F."/>
            <person name="Kurt Z."/>
            <person name="Jimenez-Gonzalez A."/>
            <person name="Astvaldsson A."/>
            <person name="Andersson J.O."/>
            <person name="Svard S.G."/>
        </authorList>
    </citation>
    <scope>NUCLEOTIDE SEQUENCE</scope>
    <source>
        <strain evidence="2">ATCC 50377</strain>
    </source>
</reference>
<accession>V6LSL6</accession>
<keyword evidence="3" id="KW-1185">Reference proteome</keyword>
<dbReference type="Proteomes" id="UP000018208">
    <property type="component" value="Unassembled WGS sequence"/>
</dbReference>
<dbReference type="AlphaFoldDB" id="V6LSL6"/>
<protein>
    <submittedName>
        <fullName evidence="1">Uncharacterized protein</fullName>
    </submittedName>
</protein>
<evidence type="ECO:0000313" key="3">
    <source>
        <dbReference type="Proteomes" id="UP000018208"/>
    </source>
</evidence>